<feature type="compositionally biased region" description="Basic and acidic residues" evidence="4">
    <location>
        <begin position="52"/>
        <end position="64"/>
    </location>
</feature>
<keyword evidence="7" id="KW-1185">Reference proteome</keyword>
<keyword evidence="3" id="KW-0268">Exocytosis</keyword>
<organism evidence="6 7">
    <name type="scientific">Rhizoclosmatium globosum</name>
    <dbReference type="NCBI Taxonomy" id="329046"/>
    <lineage>
        <taxon>Eukaryota</taxon>
        <taxon>Fungi</taxon>
        <taxon>Fungi incertae sedis</taxon>
        <taxon>Chytridiomycota</taxon>
        <taxon>Chytridiomycota incertae sedis</taxon>
        <taxon>Chytridiomycetes</taxon>
        <taxon>Chytridiales</taxon>
        <taxon>Chytriomycetaceae</taxon>
        <taxon>Rhizoclosmatium</taxon>
    </lineage>
</organism>
<feature type="region of interest" description="Disordered" evidence="4">
    <location>
        <begin position="519"/>
        <end position="543"/>
    </location>
</feature>
<dbReference type="InterPro" id="IPR039481">
    <property type="entry name" value="EXOC2/Sec5_N_dom"/>
</dbReference>
<feature type="region of interest" description="Disordered" evidence="4">
    <location>
        <begin position="375"/>
        <end position="396"/>
    </location>
</feature>
<dbReference type="EMBL" id="MCGO01000040">
    <property type="protein sequence ID" value="ORY39412.1"/>
    <property type="molecule type" value="Genomic_DNA"/>
</dbReference>
<reference evidence="6 7" key="1">
    <citation type="submission" date="2016-07" db="EMBL/GenBank/DDBJ databases">
        <title>Pervasive Adenine N6-methylation of Active Genes in Fungi.</title>
        <authorList>
            <consortium name="DOE Joint Genome Institute"/>
            <person name="Mondo S.J."/>
            <person name="Dannebaum R.O."/>
            <person name="Kuo R.C."/>
            <person name="Labutti K."/>
            <person name="Haridas S."/>
            <person name="Kuo A."/>
            <person name="Salamov A."/>
            <person name="Ahrendt S.R."/>
            <person name="Lipzen A."/>
            <person name="Sullivan W."/>
            <person name="Andreopoulos W.B."/>
            <person name="Clum A."/>
            <person name="Lindquist E."/>
            <person name="Daum C."/>
            <person name="Ramamoorthy G.K."/>
            <person name="Gryganskyi A."/>
            <person name="Culley D."/>
            <person name="Magnuson J.K."/>
            <person name="James T.Y."/>
            <person name="O'Malley M.A."/>
            <person name="Stajich J.E."/>
            <person name="Spatafora J.W."/>
            <person name="Visel A."/>
            <person name="Grigoriev I.V."/>
        </authorList>
    </citation>
    <scope>NUCLEOTIDE SEQUENCE [LARGE SCALE GENOMIC DNA]</scope>
    <source>
        <strain evidence="6 7">JEL800</strain>
    </source>
</reference>
<dbReference type="OrthoDB" id="2151351at2759"/>
<name>A0A1Y2BXB2_9FUNG</name>
<accession>A0A1Y2BXB2</accession>
<evidence type="ECO:0000256" key="2">
    <source>
        <dbReference type="ARBA" id="ARBA00022448"/>
    </source>
</evidence>
<evidence type="ECO:0000313" key="6">
    <source>
        <dbReference type="EMBL" id="ORY39412.1"/>
    </source>
</evidence>
<protein>
    <recommendedName>
        <fullName evidence="5">Exocyst complex component EXOC2/Sec5 N-terminal domain-containing protein</fullName>
    </recommendedName>
</protein>
<dbReference type="GO" id="GO:0000145">
    <property type="term" value="C:exocyst"/>
    <property type="evidence" value="ECO:0007669"/>
    <property type="project" value="InterPro"/>
</dbReference>
<dbReference type="Proteomes" id="UP000193642">
    <property type="component" value="Unassembled WGS sequence"/>
</dbReference>
<comment type="similarity">
    <text evidence="1">Belongs to the SEC5 family.</text>
</comment>
<evidence type="ECO:0000256" key="3">
    <source>
        <dbReference type="ARBA" id="ARBA00022483"/>
    </source>
</evidence>
<evidence type="ECO:0000259" key="5">
    <source>
        <dbReference type="Pfam" id="PF15469"/>
    </source>
</evidence>
<feature type="compositionally biased region" description="Polar residues" evidence="4">
    <location>
        <begin position="1"/>
        <end position="11"/>
    </location>
</feature>
<dbReference type="PANTHER" id="PTHR13043:SF1">
    <property type="entry name" value="EXOCYST COMPLEX COMPONENT 2"/>
    <property type="match status" value="1"/>
</dbReference>
<evidence type="ECO:0000313" key="7">
    <source>
        <dbReference type="Proteomes" id="UP000193642"/>
    </source>
</evidence>
<feature type="domain" description="Exocyst complex component EXOC2/Sec5 N-terminal" evidence="5">
    <location>
        <begin position="1072"/>
        <end position="1218"/>
    </location>
</feature>
<feature type="region of interest" description="Disordered" evidence="4">
    <location>
        <begin position="1"/>
        <end position="65"/>
    </location>
</feature>
<comment type="caution">
    <text evidence="6">The sequence shown here is derived from an EMBL/GenBank/DDBJ whole genome shotgun (WGS) entry which is preliminary data.</text>
</comment>
<dbReference type="GO" id="GO:0006893">
    <property type="term" value="P:Golgi to plasma membrane transport"/>
    <property type="evidence" value="ECO:0007669"/>
    <property type="project" value="InterPro"/>
</dbReference>
<dbReference type="PANTHER" id="PTHR13043">
    <property type="entry name" value="EXOCYST COMPLEX COMPONENT SEC5"/>
    <property type="match status" value="1"/>
</dbReference>
<evidence type="ECO:0000256" key="4">
    <source>
        <dbReference type="SAM" id="MobiDB-lite"/>
    </source>
</evidence>
<dbReference type="AlphaFoldDB" id="A0A1Y2BXB2"/>
<feature type="domain" description="Exocyst complex component EXOC2/Sec5 N-terminal" evidence="5">
    <location>
        <begin position="150"/>
        <end position="914"/>
    </location>
</feature>
<proteinExistence type="inferred from homology"/>
<feature type="compositionally biased region" description="Polar residues" evidence="4">
    <location>
        <begin position="375"/>
        <end position="384"/>
    </location>
</feature>
<feature type="compositionally biased region" description="Acidic residues" evidence="4">
    <location>
        <begin position="30"/>
        <end position="41"/>
    </location>
</feature>
<gene>
    <name evidence="6" type="ORF">BCR33DRAFT_788418</name>
</gene>
<keyword evidence="2" id="KW-0813">Transport</keyword>
<dbReference type="InterPro" id="IPR029175">
    <property type="entry name" value="EXOC2/Sec5"/>
</dbReference>
<evidence type="ECO:0000256" key="1">
    <source>
        <dbReference type="ARBA" id="ARBA00010578"/>
    </source>
</evidence>
<dbReference type="GO" id="GO:0006887">
    <property type="term" value="P:exocytosis"/>
    <property type="evidence" value="ECO:0007669"/>
    <property type="project" value="UniProtKB-KW"/>
</dbReference>
<dbReference type="STRING" id="329046.A0A1Y2BXB2"/>
<sequence>MSTLQVASTSKGTRHSRARTRESSNVTGSEVEDEEDDDDELRESTTVPVRPETTKGRRGGKNEETLYSMDEEQAILKFYNIKSFDVNDWDLDPLEIGIELMAALQGGAADQNATSSPELAGLPTNVRTRGKNGRGAIGVNMVSVKNIDSSDPIGIKQSIFGKTRPQMIDMDIYQRILVSHKNFDPKVFLKAVHNTTSYRDITDIGCRNLQYSIDKRAEVMKDLVKQHFAKFVNAKSTIDSFYDEMKTNNLISSESQGLAPYVKSLDGLAAAAKNVYSPMIERKEKADKIRTALSLLDQWKFFFNLPSSLLESIKKENYDAAVRDYNKGKYLMTSSFSTVRADRPTQASATDSARESKMKLSTGILNDVAENVNQEQPSIPQQTPVAPVSSANTKSNNAAAANSLLPEAHRDVFQHVWKEVENITENFRKKLFNDLRNSNQPLDVQERVLKYLVDLNPEQDPVWFYLNNQHDTIIHKLLAVYEEHLEQMDDLKQSYYATLRAPSASIPLPKPHYLGSLPSSVDQLKDEGEEEPQGTQSVQRSRLKSTAHKNLFSTLDGALMIRRTERWTLVQFQRAVGSVHTKEFESAFLEEYDLQAWKSTLKVVKSLGKILTASMQDFWRLCKIFSEDRIQKTQSNVQTSTVPAHKGKRRADVKRMMHCQTMIRQIVELYSTLLGHCFHLQTPLAELKKPSPMRTGSTQGQTTNLENVLSPRATIAVTGPSVPVTSNSVDGLLVHESGSSLQLAKNVQTYKESMAMISTLPSVSAPLKWHGTFLAVSHPLMASHWAAKIMKELSQIYDEIKNHRVGGGTLIEERVLRCVGDVANNIKKRCVEVVCEGMTLESRKFNEYEEFLFDIDQRDSILSKARDSSPVRPSPAAKSNAANFAEEDLTQDSTQCIKLYYRFLKITLNALYKVAAAPVCSQLPPPTEQNSFHLLPANQTALLIFGVHDEPSGGLKNSAPIAYHYDTPPASSIVPQQILDQIVSFVSNSFCELLDGLEWLATRWVAPSGMSSTTDTTSSTTLWDESRLEEIMIPPHKKFHGEGIGGLVGAIASDESNTHSKKRAHIGKIIVDKKGKAIDTQIRPYCYEILMSLVMVHAEVSDASQNLVKHVISSLLHSLALDLLQSFRGVDRFSEMGAMQATLETEFIHQTLSIYETPQTMQVFSLIYGVIQENTAKVVAETSSPSKAVATTKEEGVELVKQYLLKAKQSTWMQFLCFRDDGDGVEFKSETQIEPKEEEKEAPVGPKYLLAAVQSEGDYSGNRLSGVDFARLSVVPPPKK</sequence>
<dbReference type="Pfam" id="PF15469">
    <property type="entry name" value="Sec5"/>
    <property type="match status" value="2"/>
</dbReference>